<accession>A0A8T7M3I5</accession>
<evidence type="ECO:0000313" key="2">
    <source>
        <dbReference type="EMBL" id="WJW66056.1"/>
    </source>
</evidence>
<dbReference type="RefSeq" id="WP_341467938.1">
    <property type="nucleotide sequence ID" value="NZ_CP128399.1"/>
</dbReference>
<dbReference type="EMBL" id="CP128399">
    <property type="protein sequence ID" value="WJW66056.1"/>
    <property type="molecule type" value="Genomic_DNA"/>
</dbReference>
<organism evidence="1 3">
    <name type="scientific">Candidatus Chlorohelix allophototropha</name>
    <dbReference type="NCBI Taxonomy" id="3003348"/>
    <lineage>
        <taxon>Bacteria</taxon>
        <taxon>Bacillati</taxon>
        <taxon>Chloroflexota</taxon>
        <taxon>Chloroflexia</taxon>
        <taxon>Candidatus Chloroheliales</taxon>
        <taxon>Candidatus Chloroheliaceae</taxon>
        <taxon>Candidatus Chlorohelix</taxon>
    </lineage>
</organism>
<dbReference type="EMBL" id="JACATZ010000001">
    <property type="protein sequence ID" value="NWJ46686.1"/>
    <property type="molecule type" value="Genomic_DNA"/>
</dbReference>
<evidence type="ECO:0000313" key="4">
    <source>
        <dbReference type="Proteomes" id="UP001431572"/>
    </source>
</evidence>
<sequence length="130" mass="15170">MQTSDENVAEVLNRLREEVRLRRERLHGSELSELRSVIKQANELWNVSAHLPITWGTPPLIGRAIAYAKRITRLLLRWYINPIVEQQNNYNAATTRALLQLNAYLEQLTREGHDMEQRIASLEEQLKQKA</sequence>
<reference evidence="2" key="2">
    <citation type="journal article" date="2024" name="Nature">
        <title>Anoxygenic phototroph of the Chloroflexota uses a type I reaction centre.</title>
        <authorList>
            <person name="Tsuji J.M."/>
            <person name="Shaw N.A."/>
            <person name="Nagashima S."/>
            <person name="Venkiteswaran J.J."/>
            <person name="Schiff S.L."/>
            <person name="Watanabe T."/>
            <person name="Fukui M."/>
            <person name="Hanada S."/>
            <person name="Tank M."/>
            <person name="Neufeld J.D."/>
        </authorList>
    </citation>
    <scope>NUCLEOTIDE SEQUENCE</scope>
    <source>
        <strain evidence="2">L227-S17</strain>
    </source>
</reference>
<dbReference type="AlphaFoldDB" id="A0A8T7M3I5"/>
<evidence type="ECO:0000313" key="1">
    <source>
        <dbReference type="EMBL" id="NWJ46686.1"/>
    </source>
</evidence>
<protein>
    <submittedName>
        <fullName evidence="1">Uncharacterized protein</fullName>
    </submittedName>
</protein>
<dbReference type="Proteomes" id="UP000521676">
    <property type="component" value="Unassembled WGS sequence"/>
</dbReference>
<gene>
    <name evidence="1" type="ORF">HXX08_12465</name>
    <name evidence="2" type="ORF">OZ401_001838</name>
</gene>
<reference evidence="1 3" key="1">
    <citation type="submission" date="2020-06" db="EMBL/GenBank/DDBJ databases">
        <title>Anoxygenic phototrophic Chloroflexota member uses a Type I reaction center.</title>
        <authorList>
            <person name="Tsuji J.M."/>
            <person name="Shaw N.A."/>
            <person name="Nagashima S."/>
            <person name="Venkiteswaran J."/>
            <person name="Schiff S.L."/>
            <person name="Hanada S."/>
            <person name="Tank M."/>
            <person name="Neufeld J.D."/>
        </authorList>
    </citation>
    <scope>NUCLEOTIDE SEQUENCE [LARGE SCALE GENOMIC DNA]</scope>
    <source>
        <strain evidence="1">L227-S17</strain>
    </source>
</reference>
<proteinExistence type="predicted"/>
<evidence type="ECO:0000313" key="3">
    <source>
        <dbReference type="Proteomes" id="UP000521676"/>
    </source>
</evidence>
<name>A0A8T7M3I5_9CHLR</name>
<dbReference type="Proteomes" id="UP001431572">
    <property type="component" value="Chromosome 1"/>
</dbReference>
<keyword evidence="4" id="KW-1185">Reference proteome</keyword>